<proteinExistence type="predicted"/>
<feature type="compositionally biased region" description="Basic and acidic residues" evidence="1">
    <location>
        <begin position="115"/>
        <end position="136"/>
    </location>
</feature>
<evidence type="ECO:0000313" key="3">
    <source>
        <dbReference type="Proteomes" id="UP001642260"/>
    </source>
</evidence>
<evidence type="ECO:0000256" key="1">
    <source>
        <dbReference type="SAM" id="MobiDB-lite"/>
    </source>
</evidence>
<comment type="caution">
    <text evidence="2">The sequence shown here is derived from an EMBL/GenBank/DDBJ whole genome shotgun (WGS) entry which is preliminary data.</text>
</comment>
<evidence type="ECO:0000313" key="2">
    <source>
        <dbReference type="EMBL" id="CAH8316938.1"/>
    </source>
</evidence>
<name>A0ABC8JFY7_ERUVS</name>
<accession>A0ABC8JFY7</accession>
<feature type="region of interest" description="Disordered" evidence="1">
    <location>
        <begin position="107"/>
        <end position="136"/>
    </location>
</feature>
<dbReference type="Proteomes" id="UP001642260">
    <property type="component" value="Unassembled WGS sequence"/>
</dbReference>
<gene>
    <name evidence="2" type="ORF">ERUC_LOCUS7799</name>
</gene>
<organism evidence="2 3">
    <name type="scientific">Eruca vesicaria subsp. sativa</name>
    <name type="common">Garden rocket</name>
    <name type="synonym">Eruca sativa</name>
    <dbReference type="NCBI Taxonomy" id="29727"/>
    <lineage>
        <taxon>Eukaryota</taxon>
        <taxon>Viridiplantae</taxon>
        <taxon>Streptophyta</taxon>
        <taxon>Embryophyta</taxon>
        <taxon>Tracheophyta</taxon>
        <taxon>Spermatophyta</taxon>
        <taxon>Magnoliopsida</taxon>
        <taxon>eudicotyledons</taxon>
        <taxon>Gunneridae</taxon>
        <taxon>Pentapetalae</taxon>
        <taxon>rosids</taxon>
        <taxon>malvids</taxon>
        <taxon>Brassicales</taxon>
        <taxon>Brassicaceae</taxon>
        <taxon>Brassiceae</taxon>
        <taxon>Eruca</taxon>
    </lineage>
</organism>
<keyword evidence="3" id="KW-1185">Reference proteome</keyword>
<dbReference type="EMBL" id="CAKOAT010085154">
    <property type="protein sequence ID" value="CAH8316938.1"/>
    <property type="molecule type" value="Genomic_DNA"/>
</dbReference>
<dbReference type="AlphaFoldDB" id="A0ABC8JFY7"/>
<reference evidence="2 3" key="1">
    <citation type="submission" date="2022-03" db="EMBL/GenBank/DDBJ databases">
        <authorList>
            <person name="Macdonald S."/>
            <person name="Ahmed S."/>
            <person name="Newling K."/>
        </authorList>
    </citation>
    <scope>NUCLEOTIDE SEQUENCE [LARGE SCALE GENOMIC DNA]</scope>
</reference>
<protein>
    <submittedName>
        <fullName evidence="2">Uncharacterized protein</fullName>
    </submittedName>
</protein>
<sequence length="136" mass="15577">MEMMVYGAMEAVNPVLVDVSQQLKSWRGDVKSYGGGSLQRWSYKELRCKCSTAVVMQRITAVVLCGSGDAKNYGGGGGGRWGCKVLQEFRCKEEWRSTERWRFKEQSEQAVVGRRRSENRSKKTELEERKKEAEKK</sequence>